<evidence type="ECO:0008006" key="3">
    <source>
        <dbReference type="Google" id="ProtNLM"/>
    </source>
</evidence>
<dbReference type="EMBL" id="JABFAC010000012">
    <property type="protein sequence ID" value="MBA0630524.1"/>
    <property type="molecule type" value="Genomic_DNA"/>
</dbReference>
<organism evidence="1 2">
    <name type="scientific">Gossypium davidsonii</name>
    <name type="common">Davidson's cotton</name>
    <name type="synonym">Gossypium klotzschianum subsp. davidsonii</name>
    <dbReference type="NCBI Taxonomy" id="34287"/>
    <lineage>
        <taxon>Eukaryota</taxon>
        <taxon>Viridiplantae</taxon>
        <taxon>Streptophyta</taxon>
        <taxon>Embryophyta</taxon>
        <taxon>Tracheophyta</taxon>
        <taxon>Spermatophyta</taxon>
        <taxon>Magnoliopsida</taxon>
        <taxon>eudicotyledons</taxon>
        <taxon>Gunneridae</taxon>
        <taxon>Pentapetalae</taxon>
        <taxon>rosids</taxon>
        <taxon>malvids</taxon>
        <taxon>Malvales</taxon>
        <taxon>Malvaceae</taxon>
        <taxon>Malvoideae</taxon>
        <taxon>Gossypium</taxon>
    </lineage>
</organism>
<proteinExistence type="predicted"/>
<dbReference type="Proteomes" id="UP000593561">
    <property type="component" value="Unassembled WGS sequence"/>
</dbReference>
<dbReference type="AlphaFoldDB" id="A0A7J8SWQ6"/>
<reference evidence="1 2" key="1">
    <citation type="journal article" date="2019" name="Genome Biol. Evol.">
        <title>Insights into the evolution of the New World diploid cottons (Gossypium, subgenus Houzingenia) based on genome sequencing.</title>
        <authorList>
            <person name="Grover C.E."/>
            <person name="Arick M.A. 2nd"/>
            <person name="Thrash A."/>
            <person name="Conover J.L."/>
            <person name="Sanders W.S."/>
            <person name="Peterson D.G."/>
            <person name="Frelichowski J.E."/>
            <person name="Scheffler J.A."/>
            <person name="Scheffler B.E."/>
            <person name="Wendel J.F."/>
        </authorList>
    </citation>
    <scope>NUCLEOTIDE SEQUENCE [LARGE SCALE GENOMIC DNA]</scope>
    <source>
        <strain evidence="1">27</strain>
        <tissue evidence="1">Leaf</tissue>
    </source>
</reference>
<comment type="caution">
    <text evidence="1">The sequence shown here is derived from an EMBL/GenBank/DDBJ whole genome shotgun (WGS) entry which is preliminary data.</text>
</comment>
<accession>A0A7J8SWQ6</accession>
<sequence length="297" mass="34262">MAIPSYFMQSMLIPKGLCEEIECMPGGLGFQKLQDHNTSFMMKLGFRIVSDSRALWLQVLRANNRVAVGIPENLSHKVLGHSSACGVCGHIYKDVLHVLKDFPVATDILKLLIPSDRFNRFYSSNLQEWTISNLHNQYDICFGKVDWECLFEIIIWRIWNNRNLFIFQDTSWSSFDTIRTSYSWAKHVLKIDQSYLNTERKMTLFEDDSIATIRVVGDRNRECIIGYKRFLGSCSVFKAELWGLLDGLNILIDRGLDNNIFYIPRADNQEADRLAKMVHSGSQDLRKFEISPFGELG</sequence>
<protein>
    <recommendedName>
        <fullName evidence="3">RNase H type-1 domain-containing protein</fullName>
    </recommendedName>
</protein>
<evidence type="ECO:0000313" key="1">
    <source>
        <dbReference type="EMBL" id="MBA0630524.1"/>
    </source>
</evidence>
<keyword evidence="2" id="KW-1185">Reference proteome</keyword>
<feature type="non-terminal residue" evidence="1">
    <location>
        <position position="297"/>
    </location>
</feature>
<gene>
    <name evidence="1" type="ORF">Godav_002615</name>
</gene>
<name>A0A7J8SWQ6_GOSDV</name>
<evidence type="ECO:0000313" key="2">
    <source>
        <dbReference type="Proteomes" id="UP000593561"/>
    </source>
</evidence>